<dbReference type="InterPro" id="IPR007345">
    <property type="entry name" value="Polysacch_pyruvyl_Trfase"/>
</dbReference>
<sequence length="327" mass="36221">MKRVGLIGFFGWGNFGDELMLRCWSDAFAGSAIARKVNTLLHRPYFEEPADSVARRFDALVIGGGDLVHPDAISPLYWNRSWLQKPIVIEGIGVALERRRERSDVLERLTTFFSSEMVRSIGARDGASAAWLREHLDPARPVGVSADLGFATDLPAPVPPRDDRMGIVLRKVPSEEDRRVVRRLLTWGEAHGVTMELLVLATGAERQREIEGLRSELPRVPFRTADSIEDLMRAISGYRCLFSAKFHGAVVASRYGIPSLSLRPTHKISALACQLGDPELAMHPSEFSDTQLLEVVRRRPPTDSVREAESSAKSAITRAVDTLLAAS</sequence>
<evidence type="ECO:0000313" key="2">
    <source>
        <dbReference type="EMBL" id="KAA9393123.1"/>
    </source>
</evidence>
<dbReference type="AlphaFoldDB" id="A0A5J5KTZ7"/>
<dbReference type="EMBL" id="SZWF01000026">
    <property type="protein sequence ID" value="KAA9393123.1"/>
    <property type="molecule type" value="Genomic_DNA"/>
</dbReference>
<feature type="domain" description="Polysaccharide pyruvyl transferase" evidence="1">
    <location>
        <begin position="14"/>
        <end position="263"/>
    </location>
</feature>
<reference evidence="2 3" key="1">
    <citation type="submission" date="2019-05" db="EMBL/GenBank/DDBJ databases">
        <title>Kocuria coralli sp. nov., a novel actinobacterium isolated from coral reef seawater.</title>
        <authorList>
            <person name="Li J."/>
        </authorList>
    </citation>
    <scope>NUCLEOTIDE SEQUENCE [LARGE SCALE GENOMIC DNA]</scope>
    <source>
        <strain evidence="2 3">SCSIO 13007</strain>
    </source>
</reference>
<name>A0A5J5KTZ7_9MICC</name>
<evidence type="ECO:0000313" key="3">
    <source>
        <dbReference type="Proteomes" id="UP000325957"/>
    </source>
</evidence>
<accession>A0A5J5KTZ7</accession>
<keyword evidence="2" id="KW-0808">Transferase</keyword>
<evidence type="ECO:0000259" key="1">
    <source>
        <dbReference type="Pfam" id="PF04230"/>
    </source>
</evidence>
<dbReference type="OrthoDB" id="3240130at2"/>
<dbReference type="Proteomes" id="UP000325957">
    <property type="component" value="Unassembled WGS sequence"/>
</dbReference>
<organism evidence="2 3">
    <name type="scientific">Kocuria coralli</name>
    <dbReference type="NCBI Taxonomy" id="1461025"/>
    <lineage>
        <taxon>Bacteria</taxon>
        <taxon>Bacillati</taxon>
        <taxon>Actinomycetota</taxon>
        <taxon>Actinomycetes</taxon>
        <taxon>Micrococcales</taxon>
        <taxon>Micrococcaceae</taxon>
        <taxon>Kocuria</taxon>
    </lineage>
</organism>
<protein>
    <submittedName>
        <fullName evidence="2">Polysaccharide pyruvyl transferase family protein</fullName>
    </submittedName>
</protein>
<proteinExistence type="predicted"/>
<dbReference type="Pfam" id="PF04230">
    <property type="entry name" value="PS_pyruv_trans"/>
    <property type="match status" value="1"/>
</dbReference>
<dbReference type="PANTHER" id="PTHR36836:SF1">
    <property type="entry name" value="COLANIC ACID BIOSYNTHESIS PROTEIN WCAK"/>
    <property type="match status" value="1"/>
</dbReference>
<dbReference type="GO" id="GO:0016740">
    <property type="term" value="F:transferase activity"/>
    <property type="evidence" value="ECO:0007669"/>
    <property type="project" value="UniProtKB-KW"/>
</dbReference>
<gene>
    <name evidence="2" type="ORF">FCK90_13815</name>
</gene>
<keyword evidence="3" id="KW-1185">Reference proteome</keyword>
<dbReference type="RefSeq" id="WP_158034896.1">
    <property type="nucleotide sequence ID" value="NZ_ML708630.1"/>
</dbReference>
<dbReference type="PANTHER" id="PTHR36836">
    <property type="entry name" value="COLANIC ACID BIOSYNTHESIS PROTEIN WCAK"/>
    <property type="match status" value="1"/>
</dbReference>
<comment type="caution">
    <text evidence="2">The sequence shown here is derived from an EMBL/GenBank/DDBJ whole genome shotgun (WGS) entry which is preliminary data.</text>
</comment>